<evidence type="ECO:0000256" key="1">
    <source>
        <dbReference type="SAM" id="SignalP"/>
    </source>
</evidence>
<evidence type="ECO:0000313" key="3">
    <source>
        <dbReference type="Proteomes" id="UP000766336"/>
    </source>
</evidence>
<proteinExistence type="predicted"/>
<evidence type="ECO:0000313" key="2">
    <source>
        <dbReference type="EMBL" id="MBS7810005.1"/>
    </source>
</evidence>
<sequence>MRGLALASLLILAAPAAQAQRSAPTAARPAQLGSFQAWTAATHVEGNAKVCYAFTRARTIEGVPGRERNNVMLVVTHRAGSRDQVAFRVGYAFPRNAEAKLFVGATELPFYTSGDTAFARDGRAVVAALRGGREALGRGPGPNGRGQATDTFGLNGFTAAYDAISRECPAPRR</sequence>
<reference evidence="2 3" key="1">
    <citation type="submission" date="2021-05" db="EMBL/GenBank/DDBJ databases">
        <title>Roseococcus sp. XZZS9, whole genome shotgun sequencing project.</title>
        <authorList>
            <person name="Zhao G."/>
            <person name="Shen L."/>
        </authorList>
    </citation>
    <scope>NUCLEOTIDE SEQUENCE [LARGE SCALE GENOMIC DNA]</scope>
    <source>
        <strain evidence="2 3">XZZS9</strain>
    </source>
</reference>
<dbReference type="Pfam" id="PF06776">
    <property type="entry name" value="IalB"/>
    <property type="match status" value="1"/>
</dbReference>
<comment type="caution">
    <text evidence="2">The sequence shown here is derived from an EMBL/GenBank/DDBJ whole genome shotgun (WGS) entry which is preliminary data.</text>
</comment>
<dbReference type="EMBL" id="JAHCDA010000001">
    <property type="protein sequence ID" value="MBS7810005.1"/>
    <property type="molecule type" value="Genomic_DNA"/>
</dbReference>
<dbReference type="Proteomes" id="UP000766336">
    <property type="component" value="Unassembled WGS sequence"/>
</dbReference>
<accession>A0ABS5QAP5</accession>
<feature type="signal peptide" evidence="1">
    <location>
        <begin position="1"/>
        <end position="19"/>
    </location>
</feature>
<organism evidence="2 3">
    <name type="scientific">Roseococcus pinisoli</name>
    <dbReference type="NCBI Taxonomy" id="2835040"/>
    <lineage>
        <taxon>Bacteria</taxon>
        <taxon>Pseudomonadati</taxon>
        <taxon>Pseudomonadota</taxon>
        <taxon>Alphaproteobacteria</taxon>
        <taxon>Acetobacterales</taxon>
        <taxon>Roseomonadaceae</taxon>
        <taxon>Roseococcus</taxon>
    </lineage>
</organism>
<dbReference type="RefSeq" id="WP_213668654.1">
    <property type="nucleotide sequence ID" value="NZ_JAHCDA010000001.1"/>
</dbReference>
<feature type="chain" id="PRO_5045135005" description="Invasion associated locus B (IalB) protein" evidence="1">
    <location>
        <begin position="20"/>
        <end position="173"/>
    </location>
</feature>
<evidence type="ECO:0008006" key="4">
    <source>
        <dbReference type="Google" id="ProtNLM"/>
    </source>
</evidence>
<keyword evidence="1" id="KW-0732">Signal</keyword>
<gene>
    <name evidence="2" type="ORF">KHU32_03585</name>
</gene>
<dbReference type="InterPro" id="IPR010642">
    <property type="entry name" value="Invasion_prot_B"/>
</dbReference>
<protein>
    <recommendedName>
        <fullName evidence="4">Invasion associated locus B (IalB) protein</fullName>
    </recommendedName>
</protein>
<keyword evidence="3" id="KW-1185">Reference proteome</keyword>
<name>A0ABS5QAP5_9PROT</name>